<reference evidence="1" key="1">
    <citation type="submission" date="2023-10" db="EMBL/GenBank/DDBJ databases">
        <authorList>
            <person name="Domelevo Entfellner J.-B."/>
        </authorList>
    </citation>
    <scope>NUCLEOTIDE SEQUENCE</scope>
</reference>
<proteinExistence type="predicted"/>
<dbReference type="Gramene" id="rna-AYBTSS11_LOCUS28759">
    <property type="protein sequence ID" value="CAJ1976621.1"/>
    <property type="gene ID" value="gene-AYBTSS11_LOCUS28759"/>
</dbReference>
<evidence type="ECO:0000313" key="2">
    <source>
        <dbReference type="Proteomes" id="UP001189624"/>
    </source>
</evidence>
<dbReference type="AlphaFoldDB" id="A0AA87B687"/>
<name>A0AA87B687_9FABA</name>
<organism evidence="1 2">
    <name type="scientific">Sphenostylis stenocarpa</name>
    <dbReference type="NCBI Taxonomy" id="92480"/>
    <lineage>
        <taxon>Eukaryota</taxon>
        <taxon>Viridiplantae</taxon>
        <taxon>Streptophyta</taxon>
        <taxon>Embryophyta</taxon>
        <taxon>Tracheophyta</taxon>
        <taxon>Spermatophyta</taxon>
        <taxon>Magnoliopsida</taxon>
        <taxon>eudicotyledons</taxon>
        <taxon>Gunneridae</taxon>
        <taxon>Pentapetalae</taxon>
        <taxon>rosids</taxon>
        <taxon>fabids</taxon>
        <taxon>Fabales</taxon>
        <taxon>Fabaceae</taxon>
        <taxon>Papilionoideae</taxon>
        <taxon>50 kb inversion clade</taxon>
        <taxon>NPAAA clade</taxon>
        <taxon>indigoferoid/millettioid clade</taxon>
        <taxon>Phaseoleae</taxon>
        <taxon>Sphenostylis</taxon>
    </lineage>
</organism>
<dbReference type="Proteomes" id="UP001189624">
    <property type="component" value="Chromosome 10"/>
</dbReference>
<gene>
    <name evidence="1" type="ORF">AYBTSS11_LOCUS28759</name>
</gene>
<protein>
    <submittedName>
        <fullName evidence="1">Uncharacterized protein</fullName>
    </submittedName>
</protein>
<accession>A0AA87B687</accession>
<evidence type="ECO:0000313" key="1">
    <source>
        <dbReference type="EMBL" id="CAJ1976621.1"/>
    </source>
</evidence>
<dbReference type="EMBL" id="OY731407">
    <property type="protein sequence ID" value="CAJ1976621.1"/>
    <property type="molecule type" value="Genomic_DNA"/>
</dbReference>
<sequence>MLSKKEKWKKVLVAWNVHRCGFYTWHGLSVWTSTGGVKNAAPRRVCVAFLKTKFDIGRLAKWRFCLRF</sequence>
<keyword evidence="2" id="KW-1185">Reference proteome</keyword>